<dbReference type="AlphaFoldDB" id="K1DUT7"/>
<name>K1DUT7_9MICO</name>
<sequence length="99" mass="11053">MYQQAQEGGDFEYLPGLRSGDDENHPSVQRVLQGDRTSLQVLPSAAGTLAFFRGEWALHRVTPIRGTRPRINSVLTCGERPDMVLNDLTSELFYGRTST</sequence>
<proteinExistence type="predicted"/>
<reference evidence="2 3" key="1">
    <citation type="journal article" date="2012" name="J. Bacteriol.">
        <title>Genome Sequence of Janibacter hoylei MTCC8307, Isolated from the Stratospheric Air.</title>
        <authorList>
            <person name="Pawar S.P."/>
            <person name="Dhotre D.P."/>
            <person name="Shetty S.A."/>
            <person name="Chowdhury S.P."/>
            <person name="Chaudhari B.L."/>
            <person name="Shouche Y.S."/>
        </authorList>
    </citation>
    <scope>NUCLEOTIDE SEQUENCE [LARGE SCALE GENOMIC DNA]</scope>
    <source>
        <strain evidence="2 3">PVAS-1</strain>
    </source>
</reference>
<dbReference type="PATRIC" id="fig|1210046.3.peg.2640"/>
<evidence type="ECO:0000313" key="2">
    <source>
        <dbReference type="EMBL" id="EKA60230.1"/>
    </source>
</evidence>
<dbReference type="RefSeq" id="WP_007929037.1">
    <property type="nucleotide sequence ID" value="NZ_ALWX01000068.1"/>
</dbReference>
<gene>
    <name evidence="2" type="ORF">B277_13754</name>
</gene>
<protein>
    <recommendedName>
        <fullName evidence="4">Fe2OG dioxygenase domain-containing protein</fullName>
    </recommendedName>
</protein>
<evidence type="ECO:0000256" key="1">
    <source>
        <dbReference type="SAM" id="MobiDB-lite"/>
    </source>
</evidence>
<evidence type="ECO:0000313" key="3">
    <source>
        <dbReference type="Proteomes" id="UP000004474"/>
    </source>
</evidence>
<dbReference type="EMBL" id="ALWX01000068">
    <property type="protein sequence ID" value="EKA60230.1"/>
    <property type="molecule type" value="Genomic_DNA"/>
</dbReference>
<feature type="region of interest" description="Disordered" evidence="1">
    <location>
        <begin position="1"/>
        <end position="27"/>
    </location>
</feature>
<dbReference type="Proteomes" id="UP000004474">
    <property type="component" value="Unassembled WGS sequence"/>
</dbReference>
<accession>K1DUT7</accession>
<evidence type="ECO:0008006" key="4">
    <source>
        <dbReference type="Google" id="ProtNLM"/>
    </source>
</evidence>
<comment type="caution">
    <text evidence="2">The sequence shown here is derived from an EMBL/GenBank/DDBJ whole genome shotgun (WGS) entry which is preliminary data.</text>
</comment>
<organism evidence="2 3">
    <name type="scientific">Janibacter hoylei PVAS-1</name>
    <dbReference type="NCBI Taxonomy" id="1210046"/>
    <lineage>
        <taxon>Bacteria</taxon>
        <taxon>Bacillati</taxon>
        <taxon>Actinomycetota</taxon>
        <taxon>Actinomycetes</taxon>
        <taxon>Micrococcales</taxon>
        <taxon>Intrasporangiaceae</taxon>
        <taxon>Janibacter</taxon>
    </lineage>
</organism>
<dbReference type="eggNOG" id="COG3128">
    <property type="taxonomic scope" value="Bacteria"/>
</dbReference>